<feature type="transmembrane region" description="Helical" evidence="1">
    <location>
        <begin position="103"/>
        <end position="125"/>
    </location>
</feature>
<feature type="transmembrane region" description="Helical" evidence="1">
    <location>
        <begin position="74"/>
        <end position="96"/>
    </location>
</feature>
<feature type="transmembrane region" description="Helical" evidence="1">
    <location>
        <begin position="6"/>
        <end position="29"/>
    </location>
</feature>
<dbReference type="EMBL" id="JAVRIE010000007">
    <property type="protein sequence ID" value="MDT0583889.1"/>
    <property type="molecule type" value="Genomic_DNA"/>
</dbReference>
<gene>
    <name evidence="2" type="ORF">RM544_15160</name>
</gene>
<feature type="transmembrane region" description="Helical" evidence="1">
    <location>
        <begin position="41"/>
        <end position="62"/>
    </location>
</feature>
<comment type="caution">
    <text evidence="2">The sequence shown here is derived from an EMBL/GenBank/DDBJ whole genome shotgun (WGS) entry which is preliminary data.</text>
</comment>
<keyword evidence="1" id="KW-0472">Membrane</keyword>
<dbReference type="AlphaFoldDB" id="A0AAW8R5Z7"/>
<evidence type="ECO:0000313" key="2">
    <source>
        <dbReference type="EMBL" id="MDT0583889.1"/>
    </source>
</evidence>
<reference evidence="2 3" key="1">
    <citation type="submission" date="2023-09" db="EMBL/GenBank/DDBJ databases">
        <authorList>
            <person name="Rey-Velasco X."/>
        </authorList>
    </citation>
    <scope>NUCLEOTIDE SEQUENCE [LARGE SCALE GENOMIC DNA]</scope>
    <source>
        <strain evidence="2 3">W409</strain>
    </source>
</reference>
<keyword evidence="3" id="KW-1185">Reference proteome</keyword>
<evidence type="ECO:0000256" key="1">
    <source>
        <dbReference type="SAM" id="Phobius"/>
    </source>
</evidence>
<dbReference type="RefSeq" id="WP_311362664.1">
    <property type="nucleotide sequence ID" value="NZ_JAVRIE010000007.1"/>
</dbReference>
<keyword evidence="1" id="KW-0812">Transmembrane</keyword>
<protein>
    <submittedName>
        <fullName evidence="2">High-affinity iron transporter</fullName>
    </submittedName>
</protein>
<accession>A0AAW8R5Z7</accession>
<feature type="transmembrane region" description="Helical" evidence="1">
    <location>
        <begin position="137"/>
        <end position="158"/>
    </location>
</feature>
<evidence type="ECO:0000313" key="3">
    <source>
        <dbReference type="Proteomes" id="UP001249020"/>
    </source>
</evidence>
<proteinExistence type="predicted"/>
<dbReference type="Proteomes" id="UP001249020">
    <property type="component" value="Unassembled WGS sequence"/>
</dbReference>
<feature type="transmembrane region" description="Helical" evidence="1">
    <location>
        <begin position="170"/>
        <end position="193"/>
    </location>
</feature>
<keyword evidence="1" id="KW-1133">Transmembrane helix</keyword>
<name>A0AAW8R5Z7_9ALTE</name>
<sequence>MLINSLLLLIEEALPISIAYAYLCSFFHYQVNHHTSKNHKITFLLNVTIVLSLLLGLAFSSIRPTLTNMVEGQAYELALVLFIALFILFVFGGLIASTARISLALLSASLVCIVIPHASDFFVFMQSVFNIDTSTEIYTGILIGLGICFSFSYLLYFFCTRVLNHSTFKILLSLFLAAQIAGALTILEQIGLISSSLPLWDSNFLISESQEYGQLLKTIFGYDATPSIEYIAVLAVSIVLTSVFIFKLIPPQQERKS</sequence>
<feature type="transmembrane region" description="Helical" evidence="1">
    <location>
        <begin position="230"/>
        <end position="249"/>
    </location>
</feature>
<organism evidence="2 3">
    <name type="scientific">Brumicola blandensis</name>
    <dbReference type="NCBI Taxonomy" id="3075611"/>
    <lineage>
        <taxon>Bacteria</taxon>
        <taxon>Pseudomonadati</taxon>
        <taxon>Pseudomonadota</taxon>
        <taxon>Gammaproteobacteria</taxon>
        <taxon>Alteromonadales</taxon>
        <taxon>Alteromonadaceae</taxon>
        <taxon>Brumicola</taxon>
    </lineage>
</organism>